<dbReference type="AlphaFoldDB" id="A0A914P3P1"/>
<accession>A0A914P3P1</accession>
<keyword evidence="1" id="KW-0472">Membrane</keyword>
<feature type="signal peptide" evidence="2">
    <location>
        <begin position="1"/>
        <end position="16"/>
    </location>
</feature>
<reference evidence="4" key="1">
    <citation type="submission" date="2022-11" db="UniProtKB">
        <authorList>
            <consortium name="WormBaseParasite"/>
        </authorList>
    </citation>
    <scope>IDENTIFICATION</scope>
</reference>
<dbReference type="WBParaSite" id="PDA_v2.g12470.t1">
    <property type="protein sequence ID" value="PDA_v2.g12470.t1"/>
    <property type="gene ID" value="PDA_v2.g12470"/>
</dbReference>
<keyword evidence="1" id="KW-0812">Transmembrane</keyword>
<feature type="chain" id="PRO_5036675850" evidence="2">
    <location>
        <begin position="17"/>
        <end position="231"/>
    </location>
</feature>
<organism evidence="3 4">
    <name type="scientific">Panagrolaimus davidi</name>
    <dbReference type="NCBI Taxonomy" id="227884"/>
    <lineage>
        <taxon>Eukaryota</taxon>
        <taxon>Metazoa</taxon>
        <taxon>Ecdysozoa</taxon>
        <taxon>Nematoda</taxon>
        <taxon>Chromadorea</taxon>
        <taxon>Rhabditida</taxon>
        <taxon>Tylenchina</taxon>
        <taxon>Panagrolaimomorpha</taxon>
        <taxon>Panagrolaimoidea</taxon>
        <taxon>Panagrolaimidae</taxon>
        <taxon>Panagrolaimus</taxon>
    </lineage>
</organism>
<keyword evidence="1" id="KW-1133">Transmembrane helix</keyword>
<evidence type="ECO:0000313" key="3">
    <source>
        <dbReference type="Proteomes" id="UP000887578"/>
    </source>
</evidence>
<sequence>MLKVLILFIATFGVAAEALIGLKFYQIDDTTSCGMSLYQLPKLNATKWIKLDSHYPPMPCYNAIERPNHVHFTLATNSYGKIFITVIFADMASKMYKVAYLDPELNEFTPFKNLTTFGNNCFGNNSVITAMLNFKKDNSKNGGQIRISQPTGCDATFSEEDFFSNKTTLGVLHTARGRPQVSMDDNEADNLIYETIQQNPNKSDRKYFACILWDTIALGFFAATTVALPKR</sequence>
<protein>
    <submittedName>
        <fullName evidence="4">Uncharacterized protein</fullName>
    </submittedName>
</protein>
<evidence type="ECO:0000256" key="2">
    <source>
        <dbReference type="SAM" id="SignalP"/>
    </source>
</evidence>
<feature type="transmembrane region" description="Helical" evidence="1">
    <location>
        <begin position="206"/>
        <end position="228"/>
    </location>
</feature>
<evidence type="ECO:0000256" key="1">
    <source>
        <dbReference type="SAM" id="Phobius"/>
    </source>
</evidence>
<keyword evidence="2" id="KW-0732">Signal</keyword>
<name>A0A914P3P1_9BILA</name>
<evidence type="ECO:0000313" key="4">
    <source>
        <dbReference type="WBParaSite" id="PDA_v2.g12470.t1"/>
    </source>
</evidence>
<dbReference type="Proteomes" id="UP000887578">
    <property type="component" value="Unplaced"/>
</dbReference>
<keyword evidence="3" id="KW-1185">Reference proteome</keyword>
<proteinExistence type="predicted"/>